<protein>
    <submittedName>
        <fullName evidence="3">Sugar-specific permease EIIA 1 domain</fullName>
    </submittedName>
</protein>
<dbReference type="PANTHER" id="PTHR30469:SF15">
    <property type="entry name" value="HLYD FAMILY OF SECRETION PROTEINS"/>
    <property type="match status" value="1"/>
</dbReference>
<organism evidence="3 4">
    <name type="scientific">Ruminococcus albus (strain ATCC 27210 / DSM 20455 / JCM 14654 / NCDO 2250 / 7)</name>
    <dbReference type="NCBI Taxonomy" id="697329"/>
    <lineage>
        <taxon>Bacteria</taxon>
        <taxon>Bacillati</taxon>
        <taxon>Bacillota</taxon>
        <taxon>Clostridia</taxon>
        <taxon>Eubacteriales</taxon>
        <taxon>Oscillospiraceae</taxon>
        <taxon>Ruminococcus</taxon>
    </lineage>
</organism>
<dbReference type="EMBL" id="CP002403">
    <property type="protein sequence ID" value="ADU20686.1"/>
    <property type="molecule type" value="Genomic_DNA"/>
</dbReference>
<dbReference type="Gene3D" id="2.40.420.20">
    <property type="match status" value="1"/>
</dbReference>
<dbReference type="Gene3D" id="2.40.50.100">
    <property type="match status" value="1"/>
</dbReference>
<keyword evidence="1" id="KW-0175">Coiled coil</keyword>
<dbReference type="Proteomes" id="UP000006919">
    <property type="component" value="Chromosome"/>
</dbReference>
<evidence type="ECO:0000313" key="3">
    <source>
        <dbReference type="EMBL" id="ADU20686.1"/>
    </source>
</evidence>
<dbReference type="GO" id="GO:0015562">
    <property type="term" value="F:efflux transmembrane transporter activity"/>
    <property type="evidence" value="ECO:0007669"/>
    <property type="project" value="TreeGrafter"/>
</dbReference>
<feature type="coiled-coil region" evidence="1">
    <location>
        <begin position="141"/>
        <end position="182"/>
    </location>
</feature>
<dbReference type="SUPFAM" id="SSF111369">
    <property type="entry name" value="HlyD-like secretion proteins"/>
    <property type="match status" value="1"/>
</dbReference>
<feature type="region of interest" description="Disordered" evidence="2">
    <location>
        <begin position="538"/>
        <end position="568"/>
    </location>
</feature>
<evidence type="ECO:0000313" key="4">
    <source>
        <dbReference type="Proteomes" id="UP000006919"/>
    </source>
</evidence>
<gene>
    <name evidence="3" type="ordered locus">Rumal_0124</name>
</gene>
<evidence type="ECO:0000256" key="2">
    <source>
        <dbReference type="SAM" id="MobiDB-lite"/>
    </source>
</evidence>
<accession>E6UBU4</accession>
<reference evidence="3 4" key="1">
    <citation type="journal article" date="2011" name="J. Bacteriol.">
        <title>Complete genome of the cellulolytic ruminal bacterium Ruminococcus albus 7.</title>
        <authorList>
            <person name="Suen G."/>
            <person name="Stevenson D.M."/>
            <person name="Bruce D.C."/>
            <person name="Chertkov O."/>
            <person name="Copeland A."/>
            <person name="Cheng J.F."/>
            <person name="Detter C."/>
            <person name="Detter J.C."/>
            <person name="Goodwin L.A."/>
            <person name="Han C.S."/>
            <person name="Hauser L.J."/>
            <person name="Ivanova N.N."/>
            <person name="Kyrpides N.C."/>
            <person name="Land M.L."/>
            <person name="Lapidus A."/>
            <person name="Lucas S."/>
            <person name="Ovchinnikova G."/>
            <person name="Pitluck S."/>
            <person name="Tapia R."/>
            <person name="Woyke T."/>
            <person name="Boyum J."/>
            <person name="Mead D."/>
            <person name="Weimer P.J."/>
        </authorList>
    </citation>
    <scope>NUCLEOTIDE SEQUENCE [LARGE SCALE GENOMIC DNA]</scope>
    <source>
        <strain evidence="4">ATCC 27210 / DSM 20455 / JCM 14654 / NCDO 2250 / 7</strain>
    </source>
</reference>
<dbReference type="PANTHER" id="PTHR30469">
    <property type="entry name" value="MULTIDRUG RESISTANCE PROTEIN MDTA"/>
    <property type="match status" value="1"/>
</dbReference>
<name>E6UBU4_RUMA7</name>
<dbReference type="HOGENOM" id="CLU_032046_0_0_9"/>
<dbReference type="KEGG" id="ral:Rumal_0124"/>
<dbReference type="Gene3D" id="1.10.287.470">
    <property type="entry name" value="Helix hairpin bin"/>
    <property type="match status" value="1"/>
</dbReference>
<dbReference type="GO" id="GO:1990281">
    <property type="term" value="C:efflux pump complex"/>
    <property type="evidence" value="ECO:0007669"/>
    <property type="project" value="TreeGrafter"/>
</dbReference>
<proteinExistence type="predicted"/>
<dbReference type="AlphaFoldDB" id="E6UBU4"/>
<feature type="region of interest" description="Disordered" evidence="2">
    <location>
        <begin position="434"/>
        <end position="455"/>
    </location>
</feature>
<sequence length="599" mass="66069">MTVSLYTSLQPPAKTGRLCVCTDFFCLNELKTGGYDMSKASSIGKAVATLLIIGGVGFGGWKLYKNYAGPEANSSDKVYVQKVANVNTVTGADLFANSFPGVIVSQKSVDVKYDSTKTIKDILVAEGDKVNKGDKLLTYDTDAIKIEIDTAKLDVERAQNEIDTNNLQIKQYEEEKKKASEDQVVSYTNQILQLQSDNARKEYDIKAKNVEIKKLESSMKNAYVVAPITGTVKELKDPSSGMNDEYDYRYGESDGDAIMKLTAEGDYRVKGVFNEQNSSSIYNGAEVILRSRIDDTCTEGVVNEIDTSPQKNNDDMYGYRMDEDEQSTSSKYAFYVEPESLEGFRLGQHILIDTDNGSDVEKTGIWLYANFILKEGDKSYVWAKKGDKDVIEKRYVKIGKEDTDYGDCEILEGLSPDDYIAYPADYIKAGLKTTTNSSDKDIPENELDKSGMMEDGMMDEGMMDEGMMDEGDMGTSDNFVSNEDGSYSMTDEDGNFIEGAADGSTKITSPDGGVIEMDADGNFIRGNIDDEGNFTFDYDGEAADGGDAPADVNDGKAKADTTESEEPDVTFEELYGISEAEFNAMSTDEKDEFLKKHYS</sequence>
<dbReference type="STRING" id="697329.Rumal_0124"/>
<evidence type="ECO:0000256" key="1">
    <source>
        <dbReference type="SAM" id="Coils"/>
    </source>
</evidence>
<feature type="compositionally biased region" description="Basic and acidic residues" evidence="2">
    <location>
        <begin position="438"/>
        <end position="452"/>
    </location>
</feature>
<dbReference type="eggNOG" id="COG0845">
    <property type="taxonomic scope" value="Bacteria"/>
</dbReference>